<protein>
    <recommendedName>
        <fullName evidence="3">Tr-type G domain-containing protein</fullName>
    </recommendedName>
</protein>
<keyword evidence="2" id="KW-1185">Reference proteome</keyword>
<dbReference type="PANTHER" id="PTHR43834">
    <property type="entry name" value="GTPASE DER"/>
    <property type="match status" value="1"/>
</dbReference>
<proteinExistence type="predicted"/>
<name>A0A251PQG3_PRUPE</name>
<dbReference type="AlphaFoldDB" id="A0A251PQG3"/>
<dbReference type="EMBL" id="CM007654">
    <property type="protein sequence ID" value="ONI13813.1"/>
    <property type="molecule type" value="Genomic_DNA"/>
</dbReference>
<dbReference type="eggNOG" id="KOG1191">
    <property type="taxonomic scope" value="Eukaryota"/>
</dbReference>
<evidence type="ECO:0008006" key="3">
    <source>
        <dbReference type="Google" id="ProtNLM"/>
    </source>
</evidence>
<dbReference type="PANTHER" id="PTHR43834:SF2">
    <property type="entry name" value="GTPASE DER"/>
    <property type="match status" value="1"/>
</dbReference>
<organism evidence="1 2">
    <name type="scientific">Prunus persica</name>
    <name type="common">Peach</name>
    <name type="synonym">Amygdalus persica</name>
    <dbReference type="NCBI Taxonomy" id="3760"/>
    <lineage>
        <taxon>Eukaryota</taxon>
        <taxon>Viridiplantae</taxon>
        <taxon>Streptophyta</taxon>
        <taxon>Embryophyta</taxon>
        <taxon>Tracheophyta</taxon>
        <taxon>Spermatophyta</taxon>
        <taxon>Magnoliopsida</taxon>
        <taxon>eudicotyledons</taxon>
        <taxon>Gunneridae</taxon>
        <taxon>Pentapetalae</taxon>
        <taxon>rosids</taxon>
        <taxon>fabids</taxon>
        <taxon>Rosales</taxon>
        <taxon>Rosaceae</taxon>
        <taxon>Amygdaloideae</taxon>
        <taxon>Amygdaleae</taxon>
        <taxon>Prunus</taxon>
    </lineage>
</organism>
<reference evidence="1 2" key="1">
    <citation type="journal article" date="2013" name="Nat. Genet.">
        <title>The high-quality draft genome of peach (Prunus persica) identifies unique patterns of genetic diversity, domestication and genome evolution.</title>
        <authorList>
            <consortium name="International Peach Genome Initiative"/>
            <person name="Verde I."/>
            <person name="Abbott A.G."/>
            <person name="Scalabrin S."/>
            <person name="Jung S."/>
            <person name="Shu S."/>
            <person name="Marroni F."/>
            <person name="Zhebentyayeva T."/>
            <person name="Dettori M.T."/>
            <person name="Grimwood J."/>
            <person name="Cattonaro F."/>
            <person name="Zuccolo A."/>
            <person name="Rossini L."/>
            <person name="Jenkins J."/>
            <person name="Vendramin E."/>
            <person name="Meisel L.A."/>
            <person name="Decroocq V."/>
            <person name="Sosinski B."/>
            <person name="Prochnik S."/>
            <person name="Mitros T."/>
            <person name="Policriti A."/>
            <person name="Cipriani G."/>
            <person name="Dondini L."/>
            <person name="Ficklin S."/>
            <person name="Goodstein D.M."/>
            <person name="Xuan P."/>
            <person name="Del Fabbro C."/>
            <person name="Aramini V."/>
            <person name="Copetti D."/>
            <person name="Gonzalez S."/>
            <person name="Horner D.S."/>
            <person name="Falchi R."/>
            <person name="Lucas S."/>
            <person name="Mica E."/>
            <person name="Maldonado J."/>
            <person name="Lazzari B."/>
            <person name="Bielenberg D."/>
            <person name="Pirona R."/>
            <person name="Miculan M."/>
            <person name="Barakat A."/>
            <person name="Testolin R."/>
            <person name="Stella A."/>
            <person name="Tartarini S."/>
            <person name="Tonutti P."/>
            <person name="Arus P."/>
            <person name="Orellana A."/>
            <person name="Wells C."/>
            <person name="Main D."/>
            <person name="Vizzotto G."/>
            <person name="Silva H."/>
            <person name="Salamini F."/>
            <person name="Schmutz J."/>
            <person name="Morgante M."/>
            <person name="Rokhsar D.S."/>
        </authorList>
    </citation>
    <scope>NUCLEOTIDE SEQUENCE [LARGE SCALE GENOMIC DNA]</scope>
    <source>
        <strain evidence="2">cv. Nemared</strain>
    </source>
</reference>
<dbReference type="Gramene" id="ONI13813">
    <property type="protein sequence ID" value="ONI13813"/>
    <property type="gene ID" value="PRUPE_4G246800"/>
</dbReference>
<dbReference type="SUPFAM" id="SSF52540">
    <property type="entry name" value="P-loop containing nucleoside triphosphate hydrolases"/>
    <property type="match status" value="1"/>
</dbReference>
<dbReference type="InterPro" id="IPR027417">
    <property type="entry name" value="P-loop_NTPase"/>
</dbReference>
<accession>A0A251PQG3</accession>
<dbReference type="Proteomes" id="UP000006882">
    <property type="component" value="Chromosome G4"/>
</dbReference>
<dbReference type="Gene3D" id="3.40.50.300">
    <property type="entry name" value="P-loop containing nucleotide triphosphate hydrolases"/>
    <property type="match status" value="1"/>
</dbReference>
<evidence type="ECO:0000313" key="1">
    <source>
        <dbReference type="EMBL" id="ONI13813.1"/>
    </source>
</evidence>
<evidence type="ECO:0000313" key="2">
    <source>
        <dbReference type="Proteomes" id="UP000006882"/>
    </source>
</evidence>
<sequence>MRCFLFHMYISCVSLRIEREGKGCLIVVNKWDTIPNKNQHTATYYEQDVREKLRVLGWAPIVYSTAIAVQSVDKYGE</sequence>
<gene>
    <name evidence="1" type="ORF">PRUPE_4G246800</name>
</gene>
<dbReference type="STRING" id="3760.A0A251PQG3"/>